<evidence type="ECO:0000313" key="7">
    <source>
        <dbReference type="Proteomes" id="UP000747542"/>
    </source>
</evidence>
<evidence type="ECO:0000256" key="2">
    <source>
        <dbReference type="ARBA" id="ARBA00023125"/>
    </source>
</evidence>
<proteinExistence type="predicted"/>
<keyword evidence="7" id="KW-1185">Reference proteome</keyword>
<accession>A0A8J5K5L2</accession>
<reference evidence="6" key="1">
    <citation type="journal article" date="2021" name="Sci. Adv.">
        <title>The American lobster genome reveals insights on longevity, neural, and immune adaptations.</title>
        <authorList>
            <person name="Polinski J.M."/>
            <person name="Zimin A.V."/>
            <person name="Clark K.F."/>
            <person name="Kohn A.B."/>
            <person name="Sadowski N."/>
            <person name="Timp W."/>
            <person name="Ptitsyn A."/>
            <person name="Khanna P."/>
            <person name="Romanova D.Y."/>
            <person name="Williams P."/>
            <person name="Greenwood S.J."/>
            <person name="Moroz L.L."/>
            <person name="Walt D.R."/>
            <person name="Bodnar A.G."/>
        </authorList>
    </citation>
    <scope>NUCLEOTIDE SEQUENCE</scope>
    <source>
        <strain evidence="6">GMGI-L3</strain>
    </source>
</reference>
<dbReference type="Pfam" id="PF03221">
    <property type="entry name" value="HTH_Tnp_Tc5"/>
    <property type="match status" value="1"/>
</dbReference>
<dbReference type="InterPro" id="IPR004875">
    <property type="entry name" value="DDE_SF_endonuclease_dom"/>
</dbReference>
<dbReference type="PANTHER" id="PTHR19303">
    <property type="entry name" value="TRANSPOSON"/>
    <property type="match status" value="1"/>
</dbReference>
<feature type="region of interest" description="Disordered" evidence="3">
    <location>
        <begin position="498"/>
        <end position="550"/>
    </location>
</feature>
<evidence type="ECO:0000259" key="4">
    <source>
        <dbReference type="Pfam" id="PF03184"/>
    </source>
</evidence>
<dbReference type="GO" id="GO:0005634">
    <property type="term" value="C:nucleus"/>
    <property type="evidence" value="ECO:0007669"/>
    <property type="project" value="UniProtKB-SubCell"/>
</dbReference>
<dbReference type="EMBL" id="JAHLQT010012946">
    <property type="protein sequence ID" value="KAG7171107.1"/>
    <property type="molecule type" value="Genomic_DNA"/>
</dbReference>
<feature type="compositionally biased region" description="Basic and acidic residues" evidence="3">
    <location>
        <begin position="541"/>
        <end position="550"/>
    </location>
</feature>
<evidence type="ECO:0000313" key="6">
    <source>
        <dbReference type="EMBL" id="KAG7171107.1"/>
    </source>
</evidence>
<feature type="domain" description="DDE-1" evidence="4">
    <location>
        <begin position="167"/>
        <end position="359"/>
    </location>
</feature>
<dbReference type="AlphaFoldDB" id="A0A8J5K5L2"/>
<dbReference type="GO" id="GO:0003677">
    <property type="term" value="F:DNA binding"/>
    <property type="evidence" value="ECO:0007669"/>
    <property type="project" value="UniProtKB-KW"/>
</dbReference>
<evidence type="ECO:0000259" key="5">
    <source>
        <dbReference type="Pfam" id="PF03221"/>
    </source>
</evidence>
<evidence type="ECO:0000256" key="1">
    <source>
        <dbReference type="ARBA" id="ARBA00004123"/>
    </source>
</evidence>
<dbReference type="SUPFAM" id="SSF46689">
    <property type="entry name" value="Homeodomain-like"/>
    <property type="match status" value="1"/>
</dbReference>
<comment type="subcellular location">
    <subcellularLocation>
        <location evidence="1">Nucleus</location>
    </subcellularLocation>
</comment>
<dbReference type="InterPro" id="IPR009057">
    <property type="entry name" value="Homeodomain-like_sf"/>
</dbReference>
<dbReference type="Pfam" id="PF03184">
    <property type="entry name" value="DDE_1"/>
    <property type="match status" value="1"/>
</dbReference>
<keyword evidence="2" id="KW-0238">DNA-binding</keyword>
<evidence type="ECO:0000256" key="3">
    <source>
        <dbReference type="SAM" id="MobiDB-lite"/>
    </source>
</evidence>
<dbReference type="Proteomes" id="UP000747542">
    <property type="component" value="Unassembled WGS sequence"/>
</dbReference>
<feature type="domain" description="HTH CENPB-type" evidence="5">
    <location>
        <begin position="50"/>
        <end position="93"/>
    </location>
</feature>
<dbReference type="PANTHER" id="PTHR19303:SF17">
    <property type="entry name" value="TIGGER TRANSPOSABLE ELEMENT-DERIVED PROTEIN 7"/>
    <property type="match status" value="1"/>
</dbReference>
<gene>
    <name evidence="6" type="primary">TIGD7-L1</name>
    <name evidence="6" type="ORF">Hamer_G013909</name>
</gene>
<feature type="compositionally biased region" description="Polar residues" evidence="3">
    <location>
        <begin position="526"/>
        <end position="535"/>
    </location>
</feature>
<organism evidence="6 7">
    <name type="scientific">Homarus americanus</name>
    <name type="common">American lobster</name>
    <dbReference type="NCBI Taxonomy" id="6706"/>
    <lineage>
        <taxon>Eukaryota</taxon>
        <taxon>Metazoa</taxon>
        <taxon>Ecdysozoa</taxon>
        <taxon>Arthropoda</taxon>
        <taxon>Crustacea</taxon>
        <taxon>Multicrustacea</taxon>
        <taxon>Malacostraca</taxon>
        <taxon>Eumalacostraca</taxon>
        <taxon>Eucarida</taxon>
        <taxon>Decapoda</taxon>
        <taxon>Pleocyemata</taxon>
        <taxon>Astacidea</taxon>
        <taxon>Nephropoidea</taxon>
        <taxon>Nephropidae</taxon>
        <taxon>Homarus</taxon>
    </lineage>
</organism>
<protein>
    <submittedName>
        <fullName evidence="6">Tigger transposable element-derived protein 7-like 1</fullName>
    </submittedName>
</protein>
<dbReference type="InterPro" id="IPR050863">
    <property type="entry name" value="CenT-Element_Derived"/>
</dbReference>
<sequence length="550" mass="62526">MTSRGSKTPKRKYVTLSVNQKLELIRKLEAGASVSRVCDEYGVKKQTQRSCGNVVRGVEIQAAAVKLASHMGIENFEASDRWLWRFRNRHGMCNKITHGEAGSAPTEYIEPFRDRLNDLLNDLIKSEGLLISQVYNVDETGLYWRSLPRNTQTFKNEASSPGRKVSKERFSALFCANADGMHRLKLVVVGKSARPRILKDMMHHLPVHYYHSKKSWFNMQIFSDWFFSHFILAVRKYQEDVLKLPAAEVKALLILDNAPPAHPGADKLVSNDGKIRCMFLPPNVTSLIQPMDQGIIVACKRIYQRRYLDEVLAVIEEEEDLTEDTRGQRTVKNYNLKSAIFNFAASWKALKTTTLVNAWKKLLYNVEVDYDFKGFEVRDFHRILQRAGENDVTEDDIRNWLEDTEGDPGYQVLTEEEIADEVLVGDSRESGDEEDEEPLPNKPKLSVIRESLDNVISYIDCSAENDDIQHYYQHLRAVRELIIQRQHHQGKQLKLDSFFKPAHPNPAAAVEPADDIDDPPAADSGHPQSPQPSTSGGQGPVEHHSSTDSE</sequence>
<dbReference type="InterPro" id="IPR006600">
    <property type="entry name" value="HTH_CenpB_DNA-bd_dom"/>
</dbReference>
<name>A0A8J5K5L2_HOMAM</name>
<dbReference type="Gene3D" id="1.10.10.60">
    <property type="entry name" value="Homeodomain-like"/>
    <property type="match status" value="2"/>
</dbReference>
<feature type="region of interest" description="Disordered" evidence="3">
    <location>
        <begin position="421"/>
        <end position="445"/>
    </location>
</feature>
<comment type="caution">
    <text evidence="6">The sequence shown here is derived from an EMBL/GenBank/DDBJ whole genome shotgun (WGS) entry which is preliminary data.</text>
</comment>